<evidence type="ECO:0000313" key="10">
    <source>
        <dbReference type="EMBL" id="KIY72590.1"/>
    </source>
</evidence>
<evidence type="ECO:0000256" key="1">
    <source>
        <dbReference type="ARBA" id="ARBA00001970"/>
    </source>
</evidence>
<gene>
    <name evidence="10" type="ORF">CYLTODRAFT_367320</name>
</gene>
<feature type="transmembrane region" description="Helical" evidence="8">
    <location>
        <begin position="68"/>
        <end position="88"/>
    </location>
</feature>
<keyword evidence="8" id="KW-0472">Membrane</keyword>
<evidence type="ECO:0000256" key="3">
    <source>
        <dbReference type="ARBA" id="ARBA00022617"/>
    </source>
</evidence>
<evidence type="ECO:0000256" key="8">
    <source>
        <dbReference type="SAM" id="Phobius"/>
    </source>
</evidence>
<dbReference type="EMBL" id="KN880442">
    <property type="protein sequence ID" value="KIY72590.1"/>
    <property type="molecule type" value="Genomic_DNA"/>
</dbReference>
<keyword evidence="3" id="KW-0349">Heme</keyword>
<dbReference type="GO" id="GO:0004601">
    <property type="term" value="F:peroxidase activity"/>
    <property type="evidence" value="ECO:0007669"/>
    <property type="project" value="UniProtKB-KW"/>
</dbReference>
<comment type="cofactor">
    <cofactor evidence="1">
        <name>heme b</name>
        <dbReference type="ChEBI" id="CHEBI:60344"/>
    </cofactor>
</comment>
<keyword evidence="5" id="KW-0560">Oxidoreductase</keyword>
<proteinExistence type="inferred from homology"/>
<keyword evidence="2 10" id="KW-0575">Peroxidase</keyword>
<dbReference type="PANTHER" id="PTHR33577">
    <property type="entry name" value="STERIGMATOCYSTIN BIOSYNTHESIS PEROXIDASE STCC-RELATED"/>
    <property type="match status" value="1"/>
</dbReference>
<evidence type="ECO:0000256" key="6">
    <source>
        <dbReference type="ARBA" id="ARBA00023004"/>
    </source>
</evidence>
<keyword evidence="4" id="KW-0479">Metal-binding</keyword>
<keyword evidence="8" id="KW-1133">Transmembrane helix</keyword>
<name>A0A0D7BQS3_9AGAR</name>
<keyword evidence="8" id="KW-0812">Transmembrane</keyword>
<keyword evidence="6" id="KW-0408">Iron</keyword>
<evidence type="ECO:0000256" key="4">
    <source>
        <dbReference type="ARBA" id="ARBA00022723"/>
    </source>
</evidence>
<evidence type="ECO:0000313" key="11">
    <source>
        <dbReference type="Proteomes" id="UP000054007"/>
    </source>
</evidence>
<dbReference type="InterPro" id="IPR036851">
    <property type="entry name" value="Chloroperoxidase-like_sf"/>
</dbReference>
<feature type="domain" description="Heme haloperoxidase family profile" evidence="9">
    <location>
        <begin position="18"/>
        <end position="235"/>
    </location>
</feature>
<evidence type="ECO:0000256" key="7">
    <source>
        <dbReference type="ARBA" id="ARBA00025795"/>
    </source>
</evidence>
<evidence type="ECO:0000256" key="2">
    <source>
        <dbReference type="ARBA" id="ARBA00022559"/>
    </source>
</evidence>
<dbReference type="SUPFAM" id="SSF47571">
    <property type="entry name" value="Cloroperoxidase"/>
    <property type="match status" value="1"/>
</dbReference>
<accession>A0A0D7BQS3</accession>
<organism evidence="10 11">
    <name type="scientific">Cylindrobasidium torrendii FP15055 ss-10</name>
    <dbReference type="NCBI Taxonomy" id="1314674"/>
    <lineage>
        <taxon>Eukaryota</taxon>
        <taxon>Fungi</taxon>
        <taxon>Dikarya</taxon>
        <taxon>Basidiomycota</taxon>
        <taxon>Agaricomycotina</taxon>
        <taxon>Agaricomycetes</taxon>
        <taxon>Agaricomycetidae</taxon>
        <taxon>Agaricales</taxon>
        <taxon>Marasmiineae</taxon>
        <taxon>Physalacriaceae</taxon>
        <taxon>Cylindrobasidium</taxon>
    </lineage>
</organism>
<reference evidence="10 11" key="1">
    <citation type="journal article" date="2015" name="Fungal Genet. Biol.">
        <title>Evolution of novel wood decay mechanisms in Agaricales revealed by the genome sequences of Fistulina hepatica and Cylindrobasidium torrendii.</title>
        <authorList>
            <person name="Floudas D."/>
            <person name="Held B.W."/>
            <person name="Riley R."/>
            <person name="Nagy L.G."/>
            <person name="Koehler G."/>
            <person name="Ransdell A.S."/>
            <person name="Younus H."/>
            <person name="Chow J."/>
            <person name="Chiniquy J."/>
            <person name="Lipzen A."/>
            <person name="Tritt A."/>
            <person name="Sun H."/>
            <person name="Haridas S."/>
            <person name="LaButti K."/>
            <person name="Ohm R.A."/>
            <person name="Kues U."/>
            <person name="Blanchette R.A."/>
            <person name="Grigoriev I.V."/>
            <person name="Minto R.E."/>
            <person name="Hibbett D.S."/>
        </authorList>
    </citation>
    <scope>NUCLEOTIDE SEQUENCE [LARGE SCALE GENOMIC DNA]</scope>
    <source>
        <strain evidence="10 11">FP15055 ss-10</strain>
    </source>
</reference>
<evidence type="ECO:0000259" key="9">
    <source>
        <dbReference type="PROSITE" id="PS51405"/>
    </source>
</evidence>
<keyword evidence="11" id="KW-1185">Reference proteome</keyword>
<dbReference type="OrthoDB" id="407298at2759"/>
<sequence length="259" mass="29254">MSQVFDHAHDEKACPVTGHHGWCPPRQGDSRSVCPALNAMANHGYIPRDGRNLTFWTVIKGVHECYGLSYFFAGFLTIVSYIALGFFWKLNLVDLDRHGRVEHNASMVHEDTPAGQHYAPTKISMKLVGDMVGDIRPAVPPELTANPQILVDEFDAARMRVRRDKTSPPLNKIHDEIARGEMALILHIWEQNWSESTFSKTRGAPLPWILDWFGNERLPEGWRPTRETGILDAMRKSKAIKQEVANIKAKSASKVVNHI</sequence>
<comment type="similarity">
    <text evidence="7">Belongs to the chloroperoxidase family.</text>
</comment>
<evidence type="ECO:0000256" key="5">
    <source>
        <dbReference type="ARBA" id="ARBA00023002"/>
    </source>
</evidence>
<protein>
    <submittedName>
        <fullName evidence="10">Cloroperoxidase</fullName>
    </submittedName>
</protein>
<dbReference type="InterPro" id="IPR000028">
    <property type="entry name" value="Chloroperoxidase"/>
</dbReference>
<dbReference type="PANTHER" id="PTHR33577:SF9">
    <property type="entry name" value="PEROXIDASE STCC"/>
    <property type="match status" value="1"/>
</dbReference>
<dbReference type="AlphaFoldDB" id="A0A0D7BQS3"/>
<dbReference type="Proteomes" id="UP000054007">
    <property type="component" value="Unassembled WGS sequence"/>
</dbReference>
<dbReference type="PROSITE" id="PS51405">
    <property type="entry name" value="HEME_HALOPEROXIDASE"/>
    <property type="match status" value="1"/>
</dbReference>
<dbReference type="STRING" id="1314674.A0A0D7BQS3"/>
<dbReference type="GO" id="GO:0046872">
    <property type="term" value="F:metal ion binding"/>
    <property type="evidence" value="ECO:0007669"/>
    <property type="project" value="UniProtKB-KW"/>
</dbReference>
<dbReference type="Pfam" id="PF01328">
    <property type="entry name" value="Peroxidase_2"/>
    <property type="match status" value="1"/>
</dbReference>
<dbReference type="Gene3D" id="1.10.489.10">
    <property type="entry name" value="Chloroperoxidase-like"/>
    <property type="match status" value="1"/>
</dbReference>